<evidence type="ECO:0000256" key="3">
    <source>
        <dbReference type="ARBA" id="ARBA00074021"/>
    </source>
</evidence>
<protein>
    <recommendedName>
        <fullName evidence="3">Disintegrin and metalloproteinase domain-containing protein B</fullName>
    </recommendedName>
</protein>
<dbReference type="Pfam" id="PF00200">
    <property type="entry name" value="Disintegrin"/>
    <property type="match status" value="1"/>
</dbReference>
<dbReference type="PROSITE" id="PS50214">
    <property type="entry name" value="DISINTEGRIN_2"/>
    <property type="match status" value="1"/>
</dbReference>
<keyword evidence="6" id="KW-0472">Membrane</keyword>
<dbReference type="InterPro" id="IPR001590">
    <property type="entry name" value="Peptidase_M12B"/>
</dbReference>
<dbReference type="Proteomes" id="UP001206595">
    <property type="component" value="Unassembled WGS sequence"/>
</dbReference>
<dbReference type="SUPFAM" id="SSF57552">
    <property type="entry name" value="Blood coagulation inhibitor (disintegrin)"/>
    <property type="match status" value="1"/>
</dbReference>
<reference evidence="10" key="1">
    <citation type="submission" date="2021-06" db="EMBL/GenBank/DDBJ databases">
        <authorList>
            <consortium name="DOE Joint Genome Institute"/>
            <person name="Mondo S.J."/>
            <person name="Amses K.R."/>
            <person name="Simmons D.R."/>
            <person name="Longcore J.E."/>
            <person name="Seto K."/>
            <person name="Alves G.H."/>
            <person name="Bonds A.E."/>
            <person name="Quandt C.A."/>
            <person name="Davis W.J."/>
            <person name="Chang Y."/>
            <person name="Letcher P.M."/>
            <person name="Powell M.J."/>
            <person name="Kuo A."/>
            <person name="Labutti K."/>
            <person name="Pangilinan J."/>
            <person name="Andreopoulos W."/>
            <person name="Tritt A."/>
            <person name="Riley R."/>
            <person name="Hundley H."/>
            <person name="Johnson J."/>
            <person name="Lipzen A."/>
            <person name="Barry K."/>
            <person name="Berbee M.L."/>
            <person name="Buchler N.E."/>
            <person name="Grigoriev I.V."/>
            <person name="Spatafora J.W."/>
            <person name="Stajich J.E."/>
            <person name="James T.Y."/>
        </authorList>
    </citation>
    <scope>NUCLEOTIDE SEQUENCE</scope>
    <source>
        <strain evidence="10">AG</strain>
    </source>
</reference>
<dbReference type="GO" id="GO:0006509">
    <property type="term" value="P:membrane protein ectodomain proteolysis"/>
    <property type="evidence" value="ECO:0007669"/>
    <property type="project" value="TreeGrafter"/>
</dbReference>
<evidence type="ECO:0000259" key="9">
    <source>
        <dbReference type="PROSITE" id="PS50215"/>
    </source>
</evidence>
<feature type="compositionally biased region" description="Polar residues" evidence="5">
    <location>
        <begin position="867"/>
        <end position="876"/>
    </location>
</feature>
<keyword evidence="6" id="KW-0812">Transmembrane</keyword>
<keyword evidence="11" id="KW-1185">Reference proteome</keyword>
<comment type="caution">
    <text evidence="10">The sequence shown here is derived from an EMBL/GenBank/DDBJ whole genome shotgun (WGS) entry which is preliminary data.</text>
</comment>
<gene>
    <name evidence="10" type="ORF">K450DRAFT_228289</name>
</gene>
<evidence type="ECO:0000313" key="11">
    <source>
        <dbReference type="Proteomes" id="UP001206595"/>
    </source>
</evidence>
<dbReference type="Gene3D" id="3.40.390.10">
    <property type="entry name" value="Collagenase (Catalytic Domain)"/>
    <property type="match status" value="1"/>
</dbReference>
<feature type="active site" evidence="4">
    <location>
        <position position="477"/>
    </location>
</feature>
<feature type="transmembrane region" description="Helical" evidence="6">
    <location>
        <begin position="742"/>
        <end position="763"/>
    </location>
</feature>
<keyword evidence="6" id="KW-1133">Transmembrane helix</keyword>
<dbReference type="PANTHER" id="PTHR45702:SF2">
    <property type="entry name" value="KUZBANIAN, ISOFORM A"/>
    <property type="match status" value="1"/>
</dbReference>
<dbReference type="SUPFAM" id="SSF55486">
    <property type="entry name" value="Metalloproteases ('zincins'), catalytic domain"/>
    <property type="match status" value="1"/>
</dbReference>
<evidence type="ECO:0000256" key="1">
    <source>
        <dbReference type="ARBA" id="ARBA00023157"/>
    </source>
</evidence>
<dbReference type="SMART" id="SM00050">
    <property type="entry name" value="DISIN"/>
    <property type="match status" value="1"/>
</dbReference>
<dbReference type="InterPro" id="IPR051489">
    <property type="entry name" value="ADAM_Metalloproteinase"/>
</dbReference>
<dbReference type="GO" id="GO:0046872">
    <property type="term" value="F:metal ion binding"/>
    <property type="evidence" value="ECO:0007669"/>
    <property type="project" value="UniProtKB-KW"/>
</dbReference>
<dbReference type="InterPro" id="IPR001762">
    <property type="entry name" value="Disintegrin_dom"/>
</dbReference>
<dbReference type="PANTHER" id="PTHR45702">
    <property type="entry name" value="ADAM10/ADAM17 METALLOPEPTIDASE FAMILY MEMBER"/>
    <property type="match status" value="1"/>
</dbReference>
<evidence type="ECO:0000256" key="6">
    <source>
        <dbReference type="SAM" id="Phobius"/>
    </source>
</evidence>
<accession>A0AAD5EFB6</accession>
<feature type="signal peptide" evidence="7">
    <location>
        <begin position="1"/>
        <end position="19"/>
    </location>
</feature>
<dbReference type="AlphaFoldDB" id="A0AAD5EFB6"/>
<dbReference type="Pfam" id="PF13688">
    <property type="entry name" value="Reprolysin_5"/>
    <property type="match status" value="1"/>
</dbReference>
<dbReference type="RefSeq" id="XP_051447301.1">
    <property type="nucleotide sequence ID" value="XM_051586895.1"/>
</dbReference>
<keyword evidence="4" id="KW-0479">Metal-binding</keyword>
<proteinExistence type="predicted"/>
<dbReference type="EMBL" id="MU620901">
    <property type="protein sequence ID" value="KAI8582297.1"/>
    <property type="molecule type" value="Genomic_DNA"/>
</dbReference>
<feature type="domain" description="Peptidase M12B" evidence="9">
    <location>
        <begin position="321"/>
        <end position="534"/>
    </location>
</feature>
<feature type="binding site" evidence="4">
    <location>
        <position position="480"/>
    </location>
    <ligand>
        <name>Zn(2+)</name>
        <dbReference type="ChEBI" id="CHEBI:29105"/>
        <note>catalytic</note>
    </ligand>
</feature>
<dbReference type="InterPro" id="IPR036436">
    <property type="entry name" value="Disintegrin_dom_sf"/>
</dbReference>
<dbReference type="GO" id="GO:0005886">
    <property type="term" value="C:plasma membrane"/>
    <property type="evidence" value="ECO:0007669"/>
    <property type="project" value="TreeGrafter"/>
</dbReference>
<dbReference type="GeneID" id="75912243"/>
<evidence type="ECO:0000256" key="2">
    <source>
        <dbReference type="ARBA" id="ARBA00056552"/>
    </source>
</evidence>
<evidence type="ECO:0000259" key="8">
    <source>
        <dbReference type="PROSITE" id="PS50214"/>
    </source>
</evidence>
<name>A0AAD5EFB6_UMBRA</name>
<feature type="binding site" evidence="4">
    <location>
        <position position="476"/>
    </location>
    <ligand>
        <name>Zn(2+)</name>
        <dbReference type="ChEBI" id="CHEBI:29105"/>
        <note>catalytic</note>
    </ligand>
</feature>
<feature type="chain" id="PRO_5042036337" description="Disintegrin and metalloproteinase domain-containing protein B" evidence="7">
    <location>
        <begin position="20"/>
        <end position="876"/>
    </location>
</feature>
<feature type="domain" description="Disintegrin" evidence="8">
    <location>
        <begin position="559"/>
        <end position="644"/>
    </location>
</feature>
<comment type="caution">
    <text evidence="4">Lacks conserved residue(s) required for the propagation of feature annotation.</text>
</comment>
<keyword evidence="7" id="KW-0732">Signal</keyword>
<evidence type="ECO:0000256" key="4">
    <source>
        <dbReference type="PROSITE-ProRule" id="PRU00276"/>
    </source>
</evidence>
<comment type="function">
    <text evidence="2">Probable zinc protease.</text>
</comment>
<dbReference type="FunFam" id="4.10.70.10:FF:000003">
    <property type="entry name" value="Disintegrin and metalloproteinase domain-containing protein 17"/>
    <property type="match status" value="1"/>
</dbReference>
<dbReference type="InterPro" id="IPR024079">
    <property type="entry name" value="MetalloPept_cat_dom_sf"/>
</dbReference>
<reference evidence="10" key="2">
    <citation type="journal article" date="2022" name="Proc. Natl. Acad. Sci. U.S.A.">
        <title>Diploid-dominant life cycles characterize the early evolution of Fungi.</title>
        <authorList>
            <person name="Amses K.R."/>
            <person name="Simmons D.R."/>
            <person name="Longcore J.E."/>
            <person name="Mondo S.J."/>
            <person name="Seto K."/>
            <person name="Jeronimo G.H."/>
            <person name="Bonds A.E."/>
            <person name="Quandt C.A."/>
            <person name="Davis W.J."/>
            <person name="Chang Y."/>
            <person name="Federici B.A."/>
            <person name="Kuo A."/>
            <person name="LaButti K."/>
            <person name="Pangilinan J."/>
            <person name="Andreopoulos W."/>
            <person name="Tritt A."/>
            <person name="Riley R."/>
            <person name="Hundley H."/>
            <person name="Johnson J."/>
            <person name="Lipzen A."/>
            <person name="Barry K."/>
            <person name="Lang B.F."/>
            <person name="Cuomo C.A."/>
            <person name="Buchler N.E."/>
            <person name="Grigoriev I.V."/>
            <person name="Spatafora J.W."/>
            <person name="Stajich J.E."/>
            <person name="James T.Y."/>
        </authorList>
    </citation>
    <scope>NUCLEOTIDE SEQUENCE</scope>
    <source>
        <strain evidence="10">AG</strain>
    </source>
</reference>
<sequence length="876" mass="95032">MHFHYIVVLVATLCCLCEAHSINNKRLLVLESLQPKSLQIVPRDFYKRDTTPNPHRSAKIHELRHDDSIRLQFSAFGTTFNLHMIPNLDLFHPNAVFHLESSGSQSLKHEDYRIYRGVVVDTAYSDARWTEEQTGVWRDRYSLDTDNSLGVLGWARIVVRHDLGHLSSDPIFEGSFSVNGDIHHVKLSSTYKMTKRSDDVDFIEPNGTDDLSRMVIYRDSDTEDVDDLNEPSGSSQLECGMDTLLFNQRKSSFSNHFRRSLTPRDHNQLSGWNDFAGVSKFSSSGYLDNFPGIGLDLTGDMSHSKHSNPFVKRATGCPTQRKINYMGAAADCTYASYYKSTSAVRTQIISDWNQASAVYERSFNVSLGLINITVMDTACPTTPAKNTAWNTACSSTYTISDRLSDFSEWRGSLGNDGAGLWHLMTQCNTGTQVGIAWLQQLCQYKATQQAQSGTTQYVSGTGVSSIIRDEWKVVAHEIGHGFGAIHDCTSSTCPCSGSSCACCPLSSTQCDAGGTYIMNPTSNVSTNDFSPCSITTICTNFPELGSCLQEPGSRNVETTNMCGNGIVETGEQCDTAGNDTACCDAATCKYKAGAVCDDYNDMCCNQCQLRPSTYQCRPSVSNCDIAEYCTGNSSSCPTDAHVSDGSSCGTNLQCASGQCTSRDLQCQQRGGTTMNVSGACSLDSGDCQLSCASPSGGLGSCLLFTGNFIDGTPCGVGGACSNGTCSTANFGSNALNWIQTHLSIFIPVVCVVGILLLCCLLSCCRRRRIQGRSAAYIVTTPQPMYVPPPPPPGVPYGQYASPSPPPPPPAHHQYNNWVDPSAYNGPAPAPSPSPVGGQRSSPAPDGYEMTPPERWRTPSPAHFGSMRTPTPYSRMD</sequence>
<keyword evidence="1 4" id="KW-1015">Disulfide bond</keyword>
<dbReference type="GO" id="GO:0004222">
    <property type="term" value="F:metalloendopeptidase activity"/>
    <property type="evidence" value="ECO:0007669"/>
    <property type="project" value="InterPro"/>
</dbReference>
<evidence type="ECO:0000256" key="5">
    <source>
        <dbReference type="SAM" id="MobiDB-lite"/>
    </source>
</evidence>
<dbReference type="Gene3D" id="3.40.1620.60">
    <property type="match status" value="1"/>
</dbReference>
<evidence type="ECO:0000256" key="7">
    <source>
        <dbReference type="SAM" id="SignalP"/>
    </source>
</evidence>
<dbReference type="PROSITE" id="PS50215">
    <property type="entry name" value="ADAM_MEPRO"/>
    <property type="match status" value="1"/>
</dbReference>
<evidence type="ECO:0000313" key="10">
    <source>
        <dbReference type="EMBL" id="KAI8582297.1"/>
    </source>
</evidence>
<dbReference type="Gene3D" id="4.10.70.10">
    <property type="entry name" value="Disintegrin domain"/>
    <property type="match status" value="1"/>
</dbReference>
<keyword evidence="4" id="KW-0862">Zinc</keyword>
<feature type="disulfide bond" evidence="4">
    <location>
        <begin position="495"/>
        <end position="500"/>
    </location>
</feature>
<feature type="binding site" evidence="4">
    <location>
        <position position="486"/>
    </location>
    <ligand>
        <name>Zn(2+)</name>
        <dbReference type="ChEBI" id="CHEBI:29105"/>
        <note>catalytic</note>
    </ligand>
</feature>
<feature type="region of interest" description="Disordered" evidence="5">
    <location>
        <begin position="789"/>
        <end position="876"/>
    </location>
</feature>
<organism evidence="10 11">
    <name type="scientific">Umbelopsis ramanniana AG</name>
    <dbReference type="NCBI Taxonomy" id="1314678"/>
    <lineage>
        <taxon>Eukaryota</taxon>
        <taxon>Fungi</taxon>
        <taxon>Fungi incertae sedis</taxon>
        <taxon>Mucoromycota</taxon>
        <taxon>Mucoromycotina</taxon>
        <taxon>Umbelopsidomycetes</taxon>
        <taxon>Umbelopsidales</taxon>
        <taxon>Umbelopsidaceae</taxon>
        <taxon>Umbelopsis</taxon>
    </lineage>
</organism>